<feature type="region of interest" description="Disordered" evidence="1">
    <location>
        <begin position="1"/>
        <end position="56"/>
    </location>
</feature>
<accession>A0AAD7ES49</accession>
<feature type="region of interest" description="Disordered" evidence="1">
    <location>
        <begin position="498"/>
        <end position="552"/>
    </location>
</feature>
<dbReference type="Proteomes" id="UP001218218">
    <property type="component" value="Unassembled WGS sequence"/>
</dbReference>
<comment type="caution">
    <text evidence="3">The sequence shown here is derived from an EMBL/GenBank/DDBJ whole genome shotgun (WGS) entry which is preliminary data.</text>
</comment>
<evidence type="ECO:0000256" key="1">
    <source>
        <dbReference type="SAM" id="MobiDB-lite"/>
    </source>
</evidence>
<proteinExistence type="predicted"/>
<gene>
    <name evidence="3" type="ORF">DFH08DRAFT_742606</name>
</gene>
<feature type="compositionally biased region" description="Polar residues" evidence="1">
    <location>
        <begin position="34"/>
        <end position="47"/>
    </location>
</feature>
<feature type="compositionally biased region" description="Basic and acidic residues" evidence="1">
    <location>
        <begin position="498"/>
        <end position="512"/>
    </location>
</feature>
<name>A0AAD7ES49_9AGAR</name>
<feature type="compositionally biased region" description="Pro residues" evidence="1">
    <location>
        <begin position="9"/>
        <end position="33"/>
    </location>
</feature>
<dbReference type="EMBL" id="JARIHO010000016">
    <property type="protein sequence ID" value="KAJ7348895.1"/>
    <property type="molecule type" value="Genomic_DNA"/>
</dbReference>
<dbReference type="InterPro" id="IPR046522">
    <property type="entry name" value="DUF6699"/>
</dbReference>
<protein>
    <recommendedName>
        <fullName evidence="2">DUF6699 domain-containing protein</fullName>
    </recommendedName>
</protein>
<organism evidence="3 4">
    <name type="scientific">Mycena albidolilacea</name>
    <dbReference type="NCBI Taxonomy" id="1033008"/>
    <lineage>
        <taxon>Eukaryota</taxon>
        <taxon>Fungi</taxon>
        <taxon>Dikarya</taxon>
        <taxon>Basidiomycota</taxon>
        <taxon>Agaricomycotina</taxon>
        <taxon>Agaricomycetes</taxon>
        <taxon>Agaricomycetidae</taxon>
        <taxon>Agaricales</taxon>
        <taxon>Marasmiineae</taxon>
        <taxon>Mycenaceae</taxon>
        <taxon>Mycena</taxon>
    </lineage>
</organism>
<evidence type="ECO:0000313" key="4">
    <source>
        <dbReference type="Proteomes" id="UP001218218"/>
    </source>
</evidence>
<reference evidence="3" key="1">
    <citation type="submission" date="2023-03" db="EMBL/GenBank/DDBJ databases">
        <title>Massive genome expansion in bonnet fungi (Mycena s.s.) driven by repeated elements and novel gene families across ecological guilds.</title>
        <authorList>
            <consortium name="Lawrence Berkeley National Laboratory"/>
            <person name="Harder C.B."/>
            <person name="Miyauchi S."/>
            <person name="Viragh M."/>
            <person name="Kuo A."/>
            <person name="Thoen E."/>
            <person name="Andreopoulos B."/>
            <person name="Lu D."/>
            <person name="Skrede I."/>
            <person name="Drula E."/>
            <person name="Henrissat B."/>
            <person name="Morin E."/>
            <person name="Kohler A."/>
            <person name="Barry K."/>
            <person name="LaButti K."/>
            <person name="Morin E."/>
            <person name="Salamov A."/>
            <person name="Lipzen A."/>
            <person name="Mereny Z."/>
            <person name="Hegedus B."/>
            <person name="Baldrian P."/>
            <person name="Stursova M."/>
            <person name="Weitz H."/>
            <person name="Taylor A."/>
            <person name="Grigoriev I.V."/>
            <person name="Nagy L.G."/>
            <person name="Martin F."/>
            <person name="Kauserud H."/>
        </authorList>
    </citation>
    <scope>NUCLEOTIDE SEQUENCE</scope>
    <source>
        <strain evidence="3">CBHHK002</strain>
    </source>
</reference>
<feature type="compositionally biased region" description="Acidic residues" evidence="1">
    <location>
        <begin position="523"/>
        <end position="541"/>
    </location>
</feature>
<evidence type="ECO:0000313" key="3">
    <source>
        <dbReference type="EMBL" id="KAJ7348895.1"/>
    </source>
</evidence>
<feature type="region of interest" description="Disordered" evidence="1">
    <location>
        <begin position="158"/>
        <end position="215"/>
    </location>
</feature>
<evidence type="ECO:0000259" key="2">
    <source>
        <dbReference type="Pfam" id="PF20415"/>
    </source>
</evidence>
<keyword evidence="4" id="KW-1185">Reference proteome</keyword>
<feature type="compositionally biased region" description="Low complexity" evidence="1">
    <location>
        <begin position="179"/>
        <end position="205"/>
    </location>
</feature>
<feature type="domain" description="DUF6699" evidence="2">
    <location>
        <begin position="330"/>
        <end position="462"/>
    </location>
</feature>
<dbReference type="AlphaFoldDB" id="A0AAD7ES49"/>
<sequence>MGTPAVTPFIPPLNTPSPHPAQHPPLVPQPPTGANPQYPSWATQPQHAGSYPIYPSTPYTAGHGTPFIPYQTPQPGMPQYFPGTGPPPAAMQLPGGPGGGGYPTFGAPVPPWAAGAYGTPWGGHGGGPSPFMTPGPWSQSQGAPSPYAPVGHPMAAFGGGLQPPPQTRPAAWGGPGGPFTPAAAADPWGHGPAVPQWAQQAQQAQGPPPPPWAQAQMAQMAQMGGGMPGMMPPGMGGPPMGGGMHGMMAAGAGLGLGYGGGGYGMMEQQQPLSRAIGQVGDRVGKFEAGAHYGPVLEPFLIRAVHAQVELNPLIAPPVDNPPAGTNPPYLKWNMLFSSNRCQRSDESPHISWSNGRHEPATFPRVTVLQLVSESFPWVIKIAARQRDIGVTCGEVIDYISRDMFQLTGQAEYEALSSGRKRIVSEAYRHNRSRADGVPGGQLNPGMLRLDWLGGDTMFGGVKVNEGLVRRVCGDVLPCTFQLVCLRRYPMTAEELRNQEHLQRTLSEREARRGVRRSTVVSVTDEDDTGDDNEEEDSSEDEENRRGRRGRRG</sequence>
<dbReference type="Pfam" id="PF20415">
    <property type="entry name" value="DUF6699"/>
    <property type="match status" value="1"/>
</dbReference>